<evidence type="ECO:0000313" key="2">
    <source>
        <dbReference type="EMBL" id="KAL3890265.1"/>
    </source>
</evidence>
<protein>
    <submittedName>
        <fullName evidence="2">Uncharacterized protein</fullName>
    </submittedName>
</protein>
<dbReference type="AlphaFoldDB" id="A0ABD3XXD9"/>
<name>A0ABD3XXD9_SINWO</name>
<feature type="chain" id="PRO_5044768649" evidence="1">
    <location>
        <begin position="22"/>
        <end position="76"/>
    </location>
</feature>
<evidence type="ECO:0000256" key="1">
    <source>
        <dbReference type="SAM" id="SignalP"/>
    </source>
</evidence>
<proteinExistence type="predicted"/>
<accession>A0ABD3XXD9</accession>
<reference evidence="2 3" key="1">
    <citation type="submission" date="2024-11" db="EMBL/GenBank/DDBJ databases">
        <title>Chromosome-level genome assembly of the freshwater bivalve Anodonta woodiana.</title>
        <authorList>
            <person name="Chen X."/>
        </authorList>
    </citation>
    <scope>NUCLEOTIDE SEQUENCE [LARGE SCALE GENOMIC DNA]</scope>
    <source>
        <strain evidence="2">MN2024</strain>
        <tissue evidence="2">Gills</tissue>
    </source>
</reference>
<gene>
    <name evidence="2" type="ORF">ACJMK2_002553</name>
</gene>
<comment type="caution">
    <text evidence="2">The sequence shown here is derived from an EMBL/GenBank/DDBJ whole genome shotgun (WGS) entry which is preliminary data.</text>
</comment>
<organism evidence="2 3">
    <name type="scientific">Sinanodonta woodiana</name>
    <name type="common">Chinese pond mussel</name>
    <name type="synonym">Anodonta woodiana</name>
    <dbReference type="NCBI Taxonomy" id="1069815"/>
    <lineage>
        <taxon>Eukaryota</taxon>
        <taxon>Metazoa</taxon>
        <taxon>Spiralia</taxon>
        <taxon>Lophotrochozoa</taxon>
        <taxon>Mollusca</taxon>
        <taxon>Bivalvia</taxon>
        <taxon>Autobranchia</taxon>
        <taxon>Heteroconchia</taxon>
        <taxon>Palaeoheterodonta</taxon>
        <taxon>Unionida</taxon>
        <taxon>Unionoidea</taxon>
        <taxon>Unionidae</taxon>
        <taxon>Unioninae</taxon>
        <taxon>Sinanodonta</taxon>
    </lineage>
</organism>
<evidence type="ECO:0000313" key="3">
    <source>
        <dbReference type="Proteomes" id="UP001634394"/>
    </source>
</evidence>
<keyword evidence="3" id="KW-1185">Reference proteome</keyword>
<feature type="signal peptide" evidence="1">
    <location>
        <begin position="1"/>
        <end position="21"/>
    </location>
</feature>
<dbReference type="Proteomes" id="UP001634394">
    <property type="component" value="Unassembled WGS sequence"/>
</dbReference>
<sequence length="76" mass="8739">MRNLSILLPLMVLCAVVLSSGQRERRSYTDEEDKKAALEILLQAIDEGKVDIKDLMADKENNPSRRLWLGRWLGKK</sequence>
<keyword evidence="1" id="KW-0732">Signal</keyword>
<dbReference type="EMBL" id="JBJQND010000001">
    <property type="protein sequence ID" value="KAL3890265.1"/>
    <property type="molecule type" value="Genomic_DNA"/>
</dbReference>